<proteinExistence type="predicted"/>
<accession>A0A1M7XTW1</accession>
<protein>
    <submittedName>
        <fullName evidence="1">Uncharacterized protein</fullName>
    </submittedName>
</protein>
<name>A0A1M7XTW1_9VIRU</name>
<organism evidence="1 2">
    <name type="scientific">Cedratvirus A11</name>
    <dbReference type="NCBI Taxonomy" id="1903266"/>
    <lineage>
        <taxon>Viruses</taxon>
        <taxon>Pithoviruses</taxon>
        <taxon>Orthocedratvirinae</taxon>
        <taxon>Alphacedratvirus</taxon>
        <taxon>Alphacedratvirus aljazairmassiliense</taxon>
    </lineage>
</organism>
<dbReference type="Proteomes" id="UP000201465">
    <property type="component" value="Segment"/>
</dbReference>
<evidence type="ECO:0000313" key="2">
    <source>
        <dbReference type="Proteomes" id="UP000201465"/>
    </source>
</evidence>
<dbReference type="EMBL" id="LT671577">
    <property type="protein sequence ID" value="SHO33126.1"/>
    <property type="molecule type" value="Genomic_DNA"/>
</dbReference>
<evidence type="ECO:0000313" key="1">
    <source>
        <dbReference type="EMBL" id="SHO33126.1"/>
    </source>
</evidence>
<keyword evidence="2" id="KW-1185">Reference proteome</keyword>
<dbReference type="KEGG" id="vg:30523563"/>
<gene>
    <name evidence="1" type="ORF">BQ3484_58</name>
</gene>
<reference evidence="1 2" key="1">
    <citation type="submission" date="2016-11" db="EMBL/GenBank/DDBJ databases">
        <authorList>
            <consortium name="Urmite Genomes"/>
        </authorList>
    </citation>
    <scope>NUCLEOTIDE SEQUENCE [LARGE SCALE GENOMIC DNA]</scope>
    <source>
        <strain evidence="1 2">A11</strain>
    </source>
</reference>
<dbReference type="GeneID" id="30523563"/>
<dbReference type="OrthoDB" id="30457at10239"/>
<sequence length="397" mass="45216">MQSSLSFDLILLALQSINNSDLDSLSVLLEKFPIEVLDVERSDALLAQFLNAAARERKEKEAVLVYQRWERTYPSQEISFFATLFRNNLFEDYTYKFLATTFKETSFLEVVSDLSKGDSNEDLIRTLDNIFQAYGEQNKDRLDIALAEADSSGNSVMYNYLYEKTLPLQEVAPKPEWVNTDESKYGSDLPSSEQLEEEAADILNRVAAEDIPLPRTETLVDFLVAGMEADGIAIDNIEEAKNVLRASIVQLTPEQLNDLTKGRIEEALKTENLNTLQTNTDLFRILGPSNPQIGAGMEDFLASQDRMFVCSLYDYDEDEDETEDWFVGYCLVCSRKIENYWYAVRAPHSQGGWSGCYCSFEHTRQDLLNRDQPRLSDVAILDLVEIKTKQTGIQDRI</sequence>
<dbReference type="RefSeq" id="YP_009328998.1">
    <property type="nucleotide sequence ID" value="NC_032108.1"/>
</dbReference>